<dbReference type="EMBL" id="CP001389">
    <property type="protein sequence ID" value="ACP26365.1"/>
    <property type="molecule type" value="Genomic_DNA"/>
</dbReference>
<evidence type="ECO:0000256" key="2">
    <source>
        <dbReference type="ARBA" id="ARBA00005005"/>
    </source>
</evidence>
<keyword evidence="5" id="KW-0442">Lipid degradation</keyword>
<comment type="pathway">
    <text evidence="2">Lipid metabolism; fatty acid beta-oxidation.</text>
</comment>
<dbReference type="eggNOG" id="COG1024">
    <property type="taxonomic scope" value="Bacteria"/>
</dbReference>
<evidence type="ECO:0000259" key="16">
    <source>
        <dbReference type="Pfam" id="PF02737"/>
    </source>
</evidence>
<dbReference type="SUPFAM" id="SSF51735">
    <property type="entry name" value="NAD(P)-binding Rossmann-fold domains"/>
    <property type="match status" value="1"/>
</dbReference>
<proteinExistence type="predicted"/>
<evidence type="ECO:0000256" key="4">
    <source>
        <dbReference type="ARBA" id="ARBA00022832"/>
    </source>
</evidence>
<dbReference type="Pfam" id="PF00725">
    <property type="entry name" value="3HCDH"/>
    <property type="match status" value="1"/>
</dbReference>
<keyword evidence="6" id="KW-0560">Oxidoreductase</keyword>
<evidence type="ECO:0000256" key="5">
    <source>
        <dbReference type="ARBA" id="ARBA00022963"/>
    </source>
</evidence>
<name>C3MH79_SINFN</name>
<evidence type="ECO:0000256" key="11">
    <source>
        <dbReference type="ARBA" id="ARBA00023239"/>
    </source>
</evidence>
<dbReference type="PANTHER" id="PTHR23309">
    <property type="entry name" value="3-HYDROXYACYL-COA DEHYROGENASE"/>
    <property type="match status" value="1"/>
</dbReference>
<organism evidence="17 18">
    <name type="scientific">Sinorhizobium fredii (strain NBRC 101917 / NGR234)</name>
    <dbReference type="NCBI Taxonomy" id="394"/>
    <lineage>
        <taxon>Bacteria</taxon>
        <taxon>Pseudomonadati</taxon>
        <taxon>Pseudomonadota</taxon>
        <taxon>Alphaproteobacteria</taxon>
        <taxon>Hyphomicrobiales</taxon>
        <taxon>Rhizobiaceae</taxon>
        <taxon>Sinorhizobium/Ensifer group</taxon>
        <taxon>Sinorhizobium</taxon>
    </lineage>
</organism>
<dbReference type="GO" id="GO:0070403">
    <property type="term" value="F:NAD+ binding"/>
    <property type="evidence" value="ECO:0007669"/>
    <property type="project" value="InterPro"/>
</dbReference>
<dbReference type="InterPro" id="IPR006176">
    <property type="entry name" value="3-OHacyl-CoA_DH_NAD-bd"/>
</dbReference>
<evidence type="ECO:0000313" key="17">
    <source>
        <dbReference type="EMBL" id="ACP26365.1"/>
    </source>
</evidence>
<comment type="catalytic activity">
    <reaction evidence="13">
        <text>a (3S)-3-hydroxyacyl-CoA + NAD(+) = a 3-oxoacyl-CoA + NADH + H(+)</text>
        <dbReference type="Rhea" id="RHEA:22432"/>
        <dbReference type="ChEBI" id="CHEBI:15378"/>
        <dbReference type="ChEBI" id="CHEBI:57318"/>
        <dbReference type="ChEBI" id="CHEBI:57540"/>
        <dbReference type="ChEBI" id="CHEBI:57945"/>
        <dbReference type="ChEBI" id="CHEBI:90726"/>
        <dbReference type="EC" id="1.1.1.35"/>
    </reaction>
</comment>
<dbReference type="Proteomes" id="UP000001054">
    <property type="component" value="Chromosome"/>
</dbReference>
<dbReference type="Pfam" id="PF02737">
    <property type="entry name" value="3HCDH_N"/>
    <property type="match status" value="1"/>
</dbReference>
<keyword evidence="9" id="KW-0576">Peroxisome</keyword>
<comment type="subcellular location">
    <subcellularLocation>
        <location evidence="1">Peroxisome</location>
    </subcellularLocation>
</comment>
<keyword evidence="10" id="KW-0413">Isomerase</keyword>
<dbReference type="Gene3D" id="3.90.226.10">
    <property type="entry name" value="2-enoyl-CoA Hydratase, Chain A, domain 1"/>
    <property type="match status" value="1"/>
</dbReference>
<keyword evidence="18" id="KW-1185">Reference proteome</keyword>
<dbReference type="KEGG" id="rhi:NGR_c26080"/>
<dbReference type="InterPro" id="IPR008927">
    <property type="entry name" value="6-PGluconate_DH-like_C_sf"/>
</dbReference>
<sequence>MSRRPDRQGAAQSSDPRSRSENPNMTVSIEQIGEVAVVTVDNPPVNALSQAVRQGLLDAVEALDADPFVKAVVLTCAGRTFIAGADVGEFGKPPTPPHLPDLVARIERAKKPWVAAIHGSALGGGFEVALGCRFRVATASASVGLPEVRLGLVPGAGGTVRLPRLAGVETAVDMVTAGAPIGARTACEAGLVDTVIEDDLVAGAVTFARTVLDRPLPDALRDRSVAASSAGFWDAAAGSVAARAKREEAPLRALACVRRAAEADFETAIAFERETFLALRGSAQAAALRHVFFAERAATRPPELAGVIPRTIGSAAVIGGGTMGAGIAAALRDAGLPVVLVERDDGAVERGLANLRAIFDGAAKRGRMSADAAAERMAGVIGTTDYAALADIDLVVEAVFEDLDVKREVFRRLAAACRAEAVLATNTSYLDPERIAEGISRPDRFLGLHFFSPAQVMKLLEIVPTKATSPDVIAAGFALARILNKIPVRAGICDGFIGNRILKVTRVQAERLLLSGATPAAVDAAMRAFGLPMGPFEAQDLGGLDIAAFQRKAARARGEKSFAPIADRLCAARRFGQKSGGGWYDYEPGDRTPRPSDVVAAIIAEEAKSWLRRDWHDDSIVDCILWPMVNEGARILADGTALRVSDIDLVKIHGYGFPRWRGGPMHYAQAYGLDKVVDALDALASEGLADPPCDLLIAAARHGGFADPSR</sequence>
<evidence type="ECO:0000256" key="12">
    <source>
        <dbReference type="ARBA" id="ARBA00023268"/>
    </source>
</evidence>
<dbReference type="InterPro" id="IPR001753">
    <property type="entry name" value="Enoyl-CoA_hydra/iso"/>
</dbReference>
<dbReference type="PATRIC" id="fig|394.7.peg.5431"/>
<dbReference type="FunFam" id="1.10.1040.50:FF:000006">
    <property type="entry name" value="Peroxisomal bifunctional enzyme"/>
    <property type="match status" value="1"/>
</dbReference>
<evidence type="ECO:0000256" key="7">
    <source>
        <dbReference type="ARBA" id="ARBA00023027"/>
    </source>
</evidence>
<dbReference type="Gene3D" id="1.10.1040.50">
    <property type="match status" value="1"/>
</dbReference>
<keyword evidence="4" id="KW-0276">Fatty acid metabolism</keyword>
<dbReference type="STRING" id="394.NGR_c26080"/>
<keyword evidence="8" id="KW-0443">Lipid metabolism</keyword>
<keyword evidence="11" id="KW-0456">Lyase</keyword>
<dbReference type="InterPro" id="IPR029045">
    <property type="entry name" value="ClpP/crotonase-like_dom_sf"/>
</dbReference>
<dbReference type="FunFam" id="3.40.50.720:FF:000009">
    <property type="entry name" value="Fatty oxidation complex, alpha subunit"/>
    <property type="match status" value="1"/>
</dbReference>
<dbReference type="GO" id="GO:0004300">
    <property type="term" value="F:enoyl-CoA hydratase activity"/>
    <property type="evidence" value="ECO:0007669"/>
    <property type="project" value="UniProtKB-ARBA"/>
</dbReference>
<dbReference type="CDD" id="cd06558">
    <property type="entry name" value="crotonase-like"/>
    <property type="match status" value="1"/>
</dbReference>
<evidence type="ECO:0000256" key="14">
    <source>
        <dbReference type="SAM" id="MobiDB-lite"/>
    </source>
</evidence>
<reference evidence="17 18" key="1">
    <citation type="journal article" date="2009" name="Appl. Environ. Microbiol.">
        <title>Rhizobium sp. strain NGR234 possesses a remarkable number of secretion systems.</title>
        <authorList>
            <person name="Schmeisser C."/>
            <person name="Liesegang H."/>
            <person name="Krysciak D."/>
            <person name="Bakkou N."/>
            <person name="Le Quere A."/>
            <person name="Wollherr A."/>
            <person name="Heinemeyer I."/>
            <person name="Morgenstern B."/>
            <person name="Pommerening-Roeser A."/>
            <person name="Flores M."/>
            <person name="Palacios R."/>
            <person name="Brenner S."/>
            <person name="Gottschalk G."/>
            <person name="Schmitz R.A."/>
            <person name="Broughton W.J."/>
            <person name="Perret X."/>
            <person name="Strittmatter A.W."/>
            <person name="Streit W.R."/>
        </authorList>
    </citation>
    <scope>NUCLEOTIDE SEQUENCE [LARGE SCALE GENOMIC DNA]</scope>
    <source>
        <strain evidence="18">NBRC 101917 / NGR234</strain>
    </source>
</reference>
<dbReference type="Gene3D" id="3.40.50.720">
    <property type="entry name" value="NAD(P)-binding Rossmann-like Domain"/>
    <property type="match status" value="1"/>
</dbReference>
<dbReference type="Pfam" id="PF00378">
    <property type="entry name" value="ECH_1"/>
    <property type="match status" value="1"/>
</dbReference>
<evidence type="ECO:0000256" key="6">
    <source>
        <dbReference type="ARBA" id="ARBA00023002"/>
    </source>
</evidence>
<dbReference type="InterPro" id="IPR006108">
    <property type="entry name" value="3HC_DH_C"/>
</dbReference>
<dbReference type="InterPro" id="IPR036291">
    <property type="entry name" value="NAD(P)-bd_dom_sf"/>
</dbReference>
<gene>
    <name evidence="17" type="ordered locus">NGR_c26080</name>
</gene>
<evidence type="ECO:0000256" key="1">
    <source>
        <dbReference type="ARBA" id="ARBA00004275"/>
    </source>
</evidence>
<dbReference type="SUPFAM" id="SSF52096">
    <property type="entry name" value="ClpP/crotonase"/>
    <property type="match status" value="1"/>
</dbReference>
<feature type="region of interest" description="Disordered" evidence="14">
    <location>
        <begin position="1"/>
        <end position="24"/>
    </location>
</feature>
<dbReference type="UniPathway" id="UPA00659"/>
<dbReference type="eggNOG" id="COG1250">
    <property type="taxonomic scope" value="Bacteria"/>
</dbReference>
<evidence type="ECO:0000313" key="18">
    <source>
        <dbReference type="Proteomes" id="UP000001054"/>
    </source>
</evidence>
<dbReference type="SUPFAM" id="SSF48179">
    <property type="entry name" value="6-phosphogluconate dehydrogenase C-terminal domain-like"/>
    <property type="match status" value="2"/>
</dbReference>
<evidence type="ECO:0000256" key="9">
    <source>
        <dbReference type="ARBA" id="ARBA00023140"/>
    </source>
</evidence>
<protein>
    <submittedName>
        <fullName evidence="17">Enoyl-CoA hydratase/isomerase/3-hydroxyacyl-CoA dehydrogenase</fullName>
    </submittedName>
</protein>
<evidence type="ECO:0000256" key="10">
    <source>
        <dbReference type="ARBA" id="ARBA00023235"/>
    </source>
</evidence>
<feature type="compositionally biased region" description="Polar residues" evidence="14">
    <location>
        <begin position="10"/>
        <end position="24"/>
    </location>
</feature>
<evidence type="ECO:0000259" key="15">
    <source>
        <dbReference type="Pfam" id="PF00725"/>
    </source>
</evidence>
<dbReference type="AlphaFoldDB" id="C3MH79"/>
<dbReference type="OrthoDB" id="9771883at2"/>
<feature type="domain" description="3-hydroxyacyl-CoA dehydrogenase C-terminal" evidence="15">
    <location>
        <begin position="495"/>
        <end position="586"/>
    </location>
</feature>
<keyword evidence="12" id="KW-0511">Multifunctional enzyme</keyword>
<feature type="domain" description="3-hydroxyacyl-CoA dehydrogenase NAD binding" evidence="16">
    <location>
        <begin position="315"/>
        <end position="490"/>
    </location>
</feature>
<accession>C3MH79</accession>
<evidence type="ECO:0000256" key="3">
    <source>
        <dbReference type="ARBA" id="ARBA00011245"/>
    </source>
</evidence>
<keyword evidence="7" id="KW-0520">NAD</keyword>
<evidence type="ECO:0000256" key="8">
    <source>
        <dbReference type="ARBA" id="ARBA00023098"/>
    </source>
</evidence>
<dbReference type="GO" id="GO:0016853">
    <property type="term" value="F:isomerase activity"/>
    <property type="evidence" value="ECO:0007669"/>
    <property type="project" value="UniProtKB-KW"/>
</dbReference>
<dbReference type="GO" id="GO:0003857">
    <property type="term" value="F:(3S)-3-hydroxyacyl-CoA dehydrogenase (NAD+) activity"/>
    <property type="evidence" value="ECO:0007669"/>
    <property type="project" value="UniProtKB-EC"/>
</dbReference>
<dbReference type="GO" id="GO:0006635">
    <property type="term" value="P:fatty acid beta-oxidation"/>
    <property type="evidence" value="ECO:0007669"/>
    <property type="project" value="UniProtKB-UniPathway"/>
</dbReference>
<dbReference type="PANTHER" id="PTHR23309:SF49">
    <property type="entry name" value="PEROXISOMAL BIFUNCTIONAL ENZYME"/>
    <property type="match status" value="1"/>
</dbReference>
<evidence type="ECO:0000256" key="13">
    <source>
        <dbReference type="ARBA" id="ARBA00049556"/>
    </source>
</evidence>
<dbReference type="HOGENOM" id="CLU_009834_16_3_5"/>
<comment type="subunit">
    <text evidence="3">Monomer.</text>
</comment>